<dbReference type="Proteomes" id="UP000198704">
    <property type="component" value="Unassembled WGS sequence"/>
</dbReference>
<evidence type="ECO:0000259" key="1">
    <source>
        <dbReference type="Pfam" id="PF00535"/>
    </source>
</evidence>
<dbReference type="Gene3D" id="3.90.550.10">
    <property type="entry name" value="Spore Coat Polysaccharide Biosynthesis Protein SpsA, Chain A"/>
    <property type="match status" value="1"/>
</dbReference>
<keyword evidence="2" id="KW-0808">Transferase</keyword>
<reference evidence="3" key="1">
    <citation type="submission" date="2016-10" db="EMBL/GenBank/DDBJ databases">
        <authorList>
            <person name="Varghese N."/>
            <person name="Submissions S."/>
        </authorList>
    </citation>
    <scope>NUCLEOTIDE SEQUENCE [LARGE SCALE GENOMIC DNA]</scope>
    <source>
        <strain evidence="3">BL47</strain>
    </source>
</reference>
<name>A0A1G9R917_9HYPH</name>
<protein>
    <submittedName>
        <fullName evidence="2">Glycosyltransferase, GT2 family</fullName>
    </submittedName>
</protein>
<dbReference type="STRING" id="582672.SAMN05216360_101156"/>
<proteinExistence type="predicted"/>
<evidence type="ECO:0000313" key="3">
    <source>
        <dbReference type="Proteomes" id="UP000198704"/>
    </source>
</evidence>
<keyword evidence="3" id="KW-1185">Reference proteome</keyword>
<dbReference type="InterPro" id="IPR029044">
    <property type="entry name" value="Nucleotide-diphossugar_trans"/>
</dbReference>
<feature type="domain" description="Glycosyltransferase 2-like" evidence="1">
    <location>
        <begin position="66"/>
        <end position="173"/>
    </location>
</feature>
<organism evidence="2 3">
    <name type="scientific">Methylobacterium phyllostachyos</name>
    <dbReference type="NCBI Taxonomy" id="582672"/>
    <lineage>
        <taxon>Bacteria</taxon>
        <taxon>Pseudomonadati</taxon>
        <taxon>Pseudomonadota</taxon>
        <taxon>Alphaproteobacteria</taxon>
        <taxon>Hyphomicrobiales</taxon>
        <taxon>Methylobacteriaceae</taxon>
        <taxon>Methylobacterium</taxon>
    </lineage>
</organism>
<dbReference type="GO" id="GO:0016740">
    <property type="term" value="F:transferase activity"/>
    <property type="evidence" value="ECO:0007669"/>
    <property type="project" value="UniProtKB-KW"/>
</dbReference>
<dbReference type="InterPro" id="IPR001173">
    <property type="entry name" value="Glyco_trans_2-like"/>
</dbReference>
<sequence length="298" mass="32726">MLANPLKIAVVIASKGRPLELAQRTGLLAEQTRPPVTVVYSVTGESDLPKRSDLYPTHTVVMGPAGAARQRNRGMEVVLDACDLIAFLDDDYVPAPWCLEAMADFMARFPTVVGANGTLLADGIMTAGIELDEAIGMVRSSTPNGSADPRIEWDLTGLYGCNMVFRASSLSDIRFDEKLPLYSWQEDIDFAAQAAKHGRLVKTSAFVGVHQGVKRSRSSGLPFGYSQIANPIYLMKKGTMPWSFGLKLIAKNIASNHLKSLRPEPWVDRTGRVRGNWLAFRDLLSGRLDPENILRIKP</sequence>
<dbReference type="CDD" id="cd00761">
    <property type="entry name" value="Glyco_tranf_GTA_type"/>
    <property type="match status" value="1"/>
</dbReference>
<gene>
    <name evidence="2" type="ORF">SAMN05216360_101156</name>
</gene>
<dbReference type="OrthoDB" id="8404680at2"/>
<dbReference type="AlphaFoldDB" id="A0A1G9R917"/>
<dbReference type="SUPFAM" id="SSF53448">
    <property type="entry name" value="Nucleotide-diphospho-sugar transferases"/>
    <property type="match status" value="1"/>
</dbReference>
<dbReference type="Pfam" id="PF00535">
    <property type="entry name" value="Glycos_transf_2"/>
    <property type="match status" value="1"/>
</dbReference>
<accession>A0A1G9R917</accession>
<evidence type="ECO:0000313" key="2">
    <source>
        <dbReference type="EMBL" id="SDM19792.1"/>
    </source>
</evidence>
<dbReference type="EMBL" id="FNHS01000001">
    <property type="protein sequence ID" value="SDM19792.1"/>
    <property type="molecule type" value="Genomic_DNA"/>
</dbReference>